<reference evidence="7 8" key="1">
    <citation type="submission" date="2022-05" db="EMBL/GenBank/DDBJ databases">
        <authorList>
            <consortium name="Genoscope - CEA"/>
            <person name="William W."/>
        </authorList>
    </citation>
    <scope>NUCLEOTIDE SEQUENCE [LARGE SCALE GENOMIC DNA]</scope>
</reference>
<evidence type="ECO:0000256" key="2">
    <source>
        <dbReference type="ARBA" id="ARBA00008320"/>
    </source>
</evidence>
<protein>
    <recommendedName>
        <fullName evidence="3">tRNA (adenine(58)-N(1))-methyltransferase non-catalytic subunit TRM6</fullName>
    </recommendedName>
    <alternativeName>
        <fullName evidence="6">tRNA(m1A58)-methyltransferase subunit TRM6</fullName>
    </alternativeName>
</protein>
<organism evidence="7 8">
    <name type="scientific">Porites evermanni</name>
    <dbReference type="NCBI Taxonomy" id="104178"/>
    <lineage>
        <taxon>Eukaryota</taxon>
        <taxon>Metazoa</taxon>
        <taxon>Cnidaria</taxon>
        <taxon>Anthozoa</taxon>
        <taxon>Hexacorallia</taxon>
        <taxon>Scleractinia</taxon>
        <taxon>Fungiina</taxon>
        <taxon>Poritidae</taxon>
        <taxon>Porites</taxon>
    </lineage>
</organism>
<dbReference type="PANTHER" id="PTHR12945">
    <property type="entry name" value="TRANSLATION INITIATION FACTOR EIF3-RELATED"/>
    <property type="match status" value="1"/>
</dbReference>
<accession>A0ABN8T042</accession>
<comment type="caution">
    <text evidence="7">The sequence shown here is derived from an EMBL/GenBank/DDBJ whole genome shotgun (WGS) entry which is preliminary data.</text>
</comment>
<proteinExistence type="inferred from homology"/>
<name>A0ABN8T042_9CNID</name>
<gene>
    <name evidence="7" type="ORF">PEVE_00032624</name>
</gene>
<dbReference type="Proteomes" id="UP001159427">
    <property type="component" value="Unassembled WGS sequence"/>
</dbReference>
<keyword evidence="4" id="KW-0819">tRNA processing</keyword>
<dbReference type="EMBL" id="CALNXI010004772">
    <property type="protein sequence ID" value="CAH3196436.1"/>
    <property type="molecule type" value="Genomic_DNA"/>
</dbReference>
<sequence length="139" mass="15977">MIREGEFVILKKDNVMKVVKVRKGRKEVFEKLHFMLDNAIGCPLGSIFEVKGGKLNRLEGKEDVDELLVAKPDSEDDKNNQFFQTDGTSQKLSRDEIMNLKAQGVSGKDIVEHLVENSVTFKERTQFSQAKYKKRKMKK</sequence>
<evidence type="ECO:0000256" key="4">
    <source>
        <dbReference type="ARBA" id="ARBA00022694"/>
    </source>
</evidence>
<evidence type="ECO:0000313" key="7">
    <source>
        <dbReference type="EMBL" id="CAH3196436.1"/>
    </source>
</evidence>
<dbReference type="PANTHER" id="PTHR12945:SF0">
    <property type="entry name" value="TRNA (ADENINE(58)-N(1))-METHYLTRANSFERASE NON-CATALYTIC SUBUNIT TRM6"/>
    <property type="match status" value="1"/>
</dbReference>
<evidence type="ECO:0000256" key="1">
    <source>
        <dbReference type="ARBA" id="ARBA00004123"/>
    </source>
</evidence>
<dbReference type="Pfam" id="PF04189">
    <property type="entry name" value="Gcd10p"/>
    <property type="match status" value="1"/>
</dbReference>
<comment type="subcellular location">
    <subcellularLocation>
        <location evidence="1">Nucleus</location>
    </subcellularLocation>
</comment>
<comment type="similarity">
    <text evidence="2">Belongs to the TRM6/GCD10 family.</text>
</comment>
<evidence type="ECO:0000256" key="5">
    <source>
        <dbReference type="ARBA" id="ARBA00023242"/>
    </source>
</evidence>
<evidence type="ECO:0000256" key="3">
    <source>
        <dbReference type="ARBA" id="ARBA00021704"/>
    </source>
</evidence>
<evidence type="ECO:0000313" key="8">
    <source>
        <dbReference type="Proteomes" id="UP001159427"/>
    </source>
</evidence>
<dbReference type="InterPro" id="IPR017423">
    <property type="entry name" value="TRM6"/>
</dbReference>
<keyword evidence="8" id="KW-1185">Reference proteome</keyword>
<evidence type="ECO:0000256" key="6">
    <source>
        <dbReference type="ARBA" id="ARBA00032319"/>
    </source>
</evidence>
<keyword evidence="5" id="KW-0539">Nucleus</keyword>